<keyword evidence="4" id="KW-0808">Transferase</keyword>
<dbReference type="EC" id="2.7.11.1" evidence="1"/>
<evidence type="ECO:0000313" key="21">
    <source>
        <dbReference type="Proteomes" id="UP000243686"/>
    </source>
</evidence>
<evidence type="ECO:0000256" key="8">
    <source>
        <dbReference type="ARBA" id="ARBA00022777"/>
    </source>
</evidence>
<feature type="domain" description="Phorbol-ester/DAG-type" evidence="18">
    <location>
        <begin position="1428"/>
        <end position="1483"/>
    </location>
</feature>
<dbReference type="SUPFAM" id="SSF57889">
    <property type="entry name" value="Cysteine-rich domain"/>
    <property type="match status" value="1"/>
</dbReference>
<proteinExistence type="predicted"/>
<comment type="catalytic activity">
    <reaction evidence="13">
        <text>L-seryl-[protein] + ATP = O-phospho-L-seryl-[protein] + ADP + H(+)</text>
        <dbReference type="Rhea" id="RHEA:17989"/>
        <dbReference type="Rhea" id="RHEA-COMP:9863"/>
        <dbReference type="Rhea" id="RHEA-COMP:11604"/>
        <dbReference type="ChEBI" id="CHEBI:15378"/>
        <dbReference type="ChEBI" id="CHEBI:29999"/>
        <dbReference type="ChEBI" id="CHEBI:30616"/>
        <dbReference type="ChEBI" id="CHEBI:83421"/>
        <dbReference type="ChEBI" id="CHEBI:456216"/>
        <dbReference type="EC" id="2.7.11.1"/>
    </reaction>
</comment>
<feature type="compositionally biased region" description="Low complexity" evidence="16">
    <location>
        <begin position="600"/>
        <end position="611"/>
    </location>
</feature>
<dbReference type="Gene3D" id="3.30.60.20">
    <property type="match status" value="1"/>
</dbReference>
<keyword evidence="21" id="KW-1185">Reference proteome</keyword>
<keyword evidence="8 20" id="KW-0418">Kinase</keyword>
<dbReference type="InterPro" id="IPR000961">
    <property type="entry name" value="AGC-kinase_C"/>
</dbReference>
<dbReference type="Gene3D" id="1.10.510.10">
    <property type="entry name" value="Transferase(Phosphotransferase) domain 1"/>
    <property type="match status" value="1"/>
</dbReference>
<evidence type="ECO:0000256" key="4">
    <source>
        <dbReference type="ARBA" id="ARBA00022679"/>
    </source>
</evidence>
<evidence type="ECO:0000256" key="11">
    <source>
        <dbReference type="ARBA" id="ARBA00023054"/>
    </source>
</evidence>
<dbReference type="PANTHER" id="PTHR22988:SF71">
    <property type="entry name" value="CITRON RHO-INTERACTING KINASE"/>
    <property type="match status" value="1"/>
</dbReference>
<reference evidence="20 21" key="1">
    <citation type="submission" date="2015-03" db="EMBL/GenBank/DDBJ databases">
        <title>Draft genome of the nematode, Opisthorchis viverrini.</title>
        <authorList>
            <person name="Mitreva M."/>
        </authorList>
    </citation>
    <scope>NUCLEOTIDE SEQUENCE [LARGE SCALE GENOMIC DNA]</scope>
    <source>
        <strain evidence="20">Khon Kaen</strain>
    </source>
</reference>
<feature type="region of interest" description="Disordered" evidence="16">
    <location>
        <begin position="1528"/>
        <end position="1616"/>
    </location>
</feature>
<gene>
    <name evidence="20" type="ORF">X801_02471</name>
</gene>
<dbReference type="InterPro" id="IPR046349">
    <property type="entry name" value="C1-like_sf"/>
</dbReference>
<dbReference type="GO" id="GO:0004674">
    <property type="term" value="F:protein serine/threonine kinase activity"/>
    <property type="evidence" value="ECO:0007669"/>
    <property type="project" value="UniProtKB-KW"/>
</dbReference>
<feature type="region of interest" description="Disordered" evidence="16">
    <location>
        <begin position="1062"/>
        <end position="1101"/>
    </location>
</feature>
<feature type="coiled-coil region" evidence="15">
    <location>
        <begin position="828"/>
        <end position="897"/>
    </location>
</feature>
<feature type="region of interest" description="Disordered" evidence="16">
    <location>
        <begin position="774"/>
        <end position="803"/>
    </location>
</feature>
<feature type="coiled-coil region" evidence="15">
    <location>
        <begin position="645"/>
        <end position="722"/>
    </location>
</feature>
<dbReference type="InterPro" id="IPR000719">
    <property type="entry name" value="Prot_kinase_dom"/>
</dbReference>
<feature type="binding site" evidence="14">
    <location>
        <position position="196"/>
    </location>
    <ligand>
        <name>ATP</name>
        <dbReference type="ChEBI" id="CHEBI:30616"/>
    </ligand>
</feature>
<evidence type="ECO:0000259" key="18">
    <source>
        <dbReference type="PROSITE" id="PS50081"/>
    </source>
</evidence>
<feature type="domain" description="Protein kinase" evidence="17">
    <location>
        <begin position="167"/>
        <end position="432"/>
    </location>
</feature>
<feature type="coiled-coil region" evidence="15">
    <location>
        <begin position="933"/>
        <end position="967"/>
    </location>
</feature>
<feature type="compositionally biased region" description="Low complexity" evidence="16">
    <location>
        <begin position="504"/>
        <end position="517"/>
    </location>
</feature>
<dbReference type="InterPro" id="IPR011009">
    <property type="entry name" value="Kinase-like_dom_sf"/>
</dbReference>
<dbReference type="Pfam" id="PF00069">
    <property type="entry name" value="Pkinase"/>
    <property type="match status" value="1"/>
</dbReference>
<feature type="region of interest" description="Disordered" evidence="16">
    <location>
        <begin position="594"/>
        <end position="628"/>
    </location>
</feature>
<dbReference type="PROSITE" id="PS50081">
    <property type="entry name" value="ZF_DAG_PE_2"/>
    <property type="match status" value="1"/>
</dbReference>
<keyword evidence="7" id="KW-0863">Zinc-finger</keyword>
<dbReference type="PROSITE" id="PS00107">
    <property type="entry name" value="PROTEIN_KINASE_ATP"/>
    <property type="match status" value="1"/>
</dbReference>
<keyword evidence="3" id="KW-0597">Phosphoprotein</keyword>
<evidence type="ECO:0000256" key="5">
    <source>
        <dbReference type="ARBA" id="ARBA00022723"/>
    </source>
</evidence>
<evidence type="ECO:0000256" key="13">
    <source>
        <dbReference type="ARBA" id="ARBA00048679"/>
    </source>
</evidence>
<evidence type="ECO:0000256" key="16">
    <source>
        <dbReference type="SAM" id="MobiDB-lite"/>
    </source>
</evidence>
<dbReference type="PROSITE" id="PS51285">
    <property type="entry name" value="AGC_KINASE_CTER"/>
    <property type="match status" value="1"/>
</dbReference>
<organism evidence="20 21">
    <name type="scientific">Opisthorchis viverrini</name>
    <name type="common">Southeast Asian liver fluke</name>
    <dbReference type="NCBI Taxonomy" id="6198"/>
    <lineage>
        <taxon>Eukaryota</taxon>
        <taxon>Metazoa</taxon>
        <taxon>Spiralia</taxon>
        <taxon>Lophotrochozoa</taxon>
        <taxon>Platyhelminthes</taxon>
        <taxon>Trematoda</taxon>
        <taxon>Digenea</taxon>
        <taxon>Opisthorchiida</taxon>
        <taxon>Opisthorchiata</taxon>
        <taxon>Opisthorchiidae</taxon>
        <taxon>Opisthorchis</taxon>
    </lineage>
</organism>
<evidence type="ECO:0000256" key="3">
    <source>
        <dbReference type="ARBA" id="ARBA00022553"/>
    </source>
</evidence>
<dbReference type="SUPFAM" id="SSF56112">
    <property type="entry name" value="Protein kinase-like (PK-like)"/>
    <property type="match status" value="1"/>
</dbReference>
<evidence type="ECO:0000256" key="7">
    <source>
        <dbReference type="ARBA" id="ARBA00022771"/>
    </source>
</evidence>
<dbReference type="GO" id="GO:0005524">
    <property type="term" value="F:ATP binding"/>
    <property type="evidence" value="ECO:0007669"/>
    <property type="project" value="UniProtKB-UniRule"/>
</dbReference>
<dbReference type="GO" id="GO:0031032">
    <property type="term" value="P:actomyosin structure organization"/>
    <property type="evidence" value="ECO:0007669"/>
    <property type="project" value="TreeGrafter"/>
</dbReference>
<feature type="coiled-coil region" evidence="15">
    <location>
        <begin position="1011"/>
        <end position="1059"/>
    </location>
</feature>
<dbReference type="FunFam" id="1.10.510.10:FF:000024">
    <property type="entry name" value="Probable serine/threonine-protein kinase cot-1"/>
    <property type="match status" value="1"/>
</dbReference>
<protein>
    <recommendedName>
        <fullName evidence="1">non-specific serine/threonine protein kinase</fullName>
        <ecNumber evidence="1">2.7.11.1</ecNumber>
    </recommendedName>
</protein>
<dbReference type="InterPro" id="IPR008271">
    <property type="entry name" value="Ser/Thr_kinase_AS"/>
</dbReference>
<feature type="compositionally biased region" description="Polar residues" evidence="16">
    <location>
        <begin position="1566"/>
        <end position="1581"/>
    </location>
</feature>
<dbReference type="GO" id="GO:0008270">
    <property type="term" value="F:zinc ion binding"/>
    <property type="evidence" value="ECO:0007669"/>
    <property type="project" value="UniProtKB-KW"/>
</dbReference>
<keyword evidence="5" id="KW-0479">Metal-binding</keyword>
<evidence type="ECO:0000256" key="15">
    <source>
        <dbReference type="SAM" id="Coils"/>
    </source>
</evidence>
<evidence type="ECO:0000256" key="1">
    <source>
        <dbReference type="ARBA" id="ARBA00012513"/>
    </source>
</evidence>
<keyword evidence="10 14" id="KW-0067">ATP-binding</keyword>
<evidence type="ECO:0000259" key="17">
    <source>
        <dbReference type="PROSITE" id="PS50011"/>
    </source>
</evidence>
<evidence type="ECO:0000256" key="6">
    <source>
        <dbReference type="ARBA" id="ARBA00022741"/>
    </source>
</evidence>
<evidence type="ECO:0000256" key="14">
    <source>
        <dbReference type="PROSITE-ProRule" id="PRU10141"/>
    </source>
</evidence>
<dbReference type="CDD" id="cd20813">
    <property type="entry name" value="C1_ROCK"/>
    <property type="match status" value="1"/>
</dbReference>
<feature type="compositionally biased region" description="Polar residues" evidence="16">
    <location>
        <begin position="619"/>
        <end position="628"/>
    </location>
</feature>
<dbReference type="SMART" id="SM00220">
    <property type="entry name" value="S_TKc"/>
    <property type="match status" value="1"/>
</dbReference>
<dbReference type="Gene3D" id="3.30.200.20">
    <property type="entry name" value="Phosphorylase Kinase, domain 1"/>
    <property type="match status" value="1"/>
</dbReference>
<dbReference type="EMBL" id="KV892052">
    <property type="protein sequence ID" value="OON21631.1"/>
    <property type="molecule type" value="Genomic_DNA"/>
</dbReference>
<keyword evidence="2" id="KW-0723">Serine/threonine-protein kinase</keyword>
<dbReference type="GO" id="GO:0005856">
    <property type="term" value="C:cytoskeleton"/>
    <property type="evidence" value="ECO:0007669"/>
    <property type="project" value="TreeGrafter"/>
</dbReference>
<keyword evidence="6 14" id="KW-0547">Nucleotide-binding</keyword>
<accession>A0A1S8X4R1</accession>
<dbReference type="InterPro" id="IPR050839">
    <property type="entry name" value="Rho-assoc_Ser/Thr_Kinase"/>
</dbReference>
<evidence type="ECO:0000259" key="19">
    <source>
        <dbReference type="PROSITE" id="PS51285"/>
    </source>
</evidence>
<comment type="catalytic activity">
    <reaction evidence="12">
        <text>L-threonyl-[protein] + ATP = O-phospho-L-threonyl-[protein] + ADP + H(+)</text>
        <dbReference type="Rhea" id="RHEA:46608"/>
        <dbReference type="Rhea" id="RHEA-COMP:11060"/>
        <dbReference type="Rhea" id="RHEA-COMP:11605"/>
        <dbReference type="ChEBI" id="CHEBI:15378"/>
        <dbReference type="ChEBI" id="CHEBI:30013"/>
        <dbReference type="ChEBI" id="CHEBI:30616"/>
        <dbReference type="ChEBI" id="CHEBI:61977"/>
        <dbReference type="ChEBI" id="CHEBI:456216"/>
        <dbReference type="EC" id="2.7.11.1"/>
    </reaction>
</comment>
<evidence type="ECO:0000256" key="10">
    <source>
        <dbReference type="ARBA" id="ARBA00022840"/>
    </source>
</evidence>
<keyword evidence="11 15" id="KW-0175">Coiled coil</keyword>
<dbReference type="PROSITE" id="PS50011">
    <property type="entry name" value="PROTEIN_KINASE_DOM"/>
    <property type="match status" value="1"/>
</dbReference>
<evidence type="ECO:0000313" key="20">
    <source>
        <dbReference type="EMBL" id="OON21631.1"/>
    </source>
</evidence>
<keyword evidence="9" id="KW-0862">Zinc</keyword>
<feature type="region of interest" description="Disordered" evidence="16">
    <location>
        <begin position="488"/>
        <end position="530"/>
    </location>
</feature>
<dbReference type="Proteomes" id="UP000243686">
    <property type="component" value="Unassembled WGS sequence"/>
</dbReference>
<evidence type="ECO:0000256" key="2">
    <source>
        <dbReference type="ARBA" id="ARBA00022527"/>
    </source>
</evidence>
<feature type="domain" description="AGC-kinase C-terminal" evidence="19">
    <location>
        <begin position="452"/>
        <end position="557"/>
    </location>
</feature>
<feature type="compositionally biased region" description="Polar residues" evidence="16">
    <location>
        <begin position="1606"/>
        <end position="1616"/>
    </location>
</feature>
<evidence type="ECO:0000256" key="12">
    <source>
        <dbReference type="ARBA" id="ARBA00047899"/>
    </source>
</evidence>
<name>A0A1S8X4R1_OPIVI</name>
<dbReference type="GO" id="GO:0005737">
    <property type="term" value="C:cytoplasm"/>
    <property type="evidence" value="ECO:0007669"/>
    <property type="project" value="TreeGrafter"/>
</dbReference>
<evidence type="ECO:0000256" key="9">
    <source>
        <dbReference type="ARBA" id="ARBA00022833"/>
    </source>
</evidence>
<dbReference type="InterPro" id="IPR002219">
    <property type="entry name" value="PKC_DAG/PE"/>
</dbReference>
<dbReference type="InterPro" id="IPR017441">
    <property type="entry name" value="Protein_kinase_ATP_BS"/>
</dbReference>
<dbReference type="PANTHER" id="PTHR22988">
    <property type="entry name" value="MYOTONIC DYSTROPHY S/T KINASE-RELATED"/>
    <property type="match status" value="1"/>
</dbReference>
<dbReference type="PROSITE" id="PS00108">
    <property type="entry name" value="PROTEIN_KINASE_ST"/>
    <property type="match status" value="1"/>
</dbReference>
<sequence length="1813" mass="200100">MAESDEGRVLPARSARVHTGSNSLLIGQLPRAHPIDHQIGKYKWRLATNVKSGRWDISYSFGEEARAGVEVMRDGMRGLIMNTMDGMPESSIVCDDLKERLVALEKLLADPLSDCYIERLLDVVIAAVNDSRTMQKSKENEHMLSFCKRFMNVASRLQSYRRQPQDFSLIASLGHGAFGRVQLVREVTTGRVCAMKVLKKSRMLTQHTDYWAEREIMARGESPWIVQLYYAFQDLTSLYMVMEFVPGGNLVGWMEEVEIISEAACRFYAAETVLALSDLHAMGFIHRDLKPDNLLLDAGGHVKLADFGTAIRVDPETQLVHCDAAVGTPDYLSPEVLLSQGAGGGSYGFEVDWWALGVVVYEMLYGDTPFYSETLVNTYAKIMSHGNHLKFPDNVQVSEAGLDFMKQLLRDRETRLGSGPDAATNVRKHAWFSSEWSSAQKASGSLDSTDLSLVDWSWSTIRACRAPFQPQLTSETDTAYFQLENDDENDHRHSLDDFSPPSPTRRTTAPDSPPSSAKQPLSPGKFDGDRFLHKHPGIQLAFAGFSFSSPHPDHVALLNGIHLAPFAPTLSTDETGVGAVLNTTTSLVNGSPCLTGSPVEELQQEQQQEQQSRLPVKTNRLSDVTDSASSFPLSPSHLIRVQAQLEDALALAELHSNEVMDLTEQLDKAAAQRRELESRLSQREAAHRSALDEAHQRMELVRAEAAAKLAHLEAELSKWKAVAQSEQTARQTAEAAGSIAVAQATARLAKRAAEVADRFAASGSRGALSRVVSPTLPAQPDAPVSAQQANEATEVPPPTDQPESDLLVTTPTSMDTQTVATNLLLTRVEEMAKRAHRAEASAREAQDMLEAEQHFCRLYKETSAEKSDQIRELNRELEELRVLLNDSEKKRQRFFEEGEAARRALAEEQQRSLRHREAARVADESAISASHRATLARREAAALRESLEQMKQAYEQEKSKCAAAVNKLHEVMSGTNTPALELMYLASAQSKDGGLFMGSTANRHKLAAILGNRQQQQLHQQSQKIKRLQNEIKRLHWELAASKRENTHILMELSQLREEAHFQTAHPSANPHHQQHHSHHSRDPSDDLGANGPYSTLNQSSITSRNRSGLFAWSKGDMSSVGSDRTVPFQKTLLPNALSHASSTSSNPELPDNTREVHVRQHSLGERTTFSTQLSNFISPIHTPASVTHPSNERLNQISSLDPTDFSMCGILEFGVKQQRRKKLDWFPRIVKLTSTYLAVWDYNHDAVGALGAETRSNKSPSRSSGAISLIAVSATAGPAILEIPLGALYKVGPLDASEAIHERDEALACAFLVAYDRSYSEVSASPKSATSPGQSNSMTLPRKFSFGSSSIFSTHNPHPPLTPSSSGSVNTRRIVQHQSDADLPRRPTSGSTITHIDLSGPTSPPVACASTPTNPKPVCAPVNQHRGHRFQMMKFRLVASCDLCHKPCWHLVSPPPVLQCLHCQLKFHASHMDMQDCEIPACGKAIVTYWFRCQSKAEQQKWIAHISFAMQFAKSSRVGVSTAAATMLSSPPAGNDNRTEGCPEPDVSQGSTVLRGTADPEHDLQNSSQSSDTLPTAHQQHSCDKPITGNPILRHASLPRPQHQRAVSSSSSTENRMSFSFTHEAALSTACPASASSPKVMIEREKSSKASRERIISIERASAENDDSDFVDMPIPGTSIISPTQLCKKMSTGVRVFIYSSFTLAQYKNVNCERTNRFEKNVLKQSFGAEGIKNHQARNEQAEQYLKDYEEGHPGEDFYTVSSLHLFAKSIVSVLPPLAFCVQQLESGHATVRLLVLSFYVVRDDQKQKPRV</sequence>